<dbReference type="STRING" id="762486.SAMN05444411_10660"/>
<feature type="transmembrane region" description="Helical" evidence="1">
    <location>
        <begin position="88"/>
        <end position="106"/>
    </location>
</feature>
<evidence type="ECO:0000256" key="1">
    <source>
        <dbReference type="SAM" id="Phobius"/>
    </source>
</evidence>
<accession>A0A1H3C5F8</accession>
<keyword evidence="1" id="KW-0472">Membrane</keyword>
<keyword evidence="1" id="KW-0812">Transmembrane</keyword>
<evidence type="ECO:0000313" key="2">
    <source>
        <dbReference type="EMBL" id="SDX49336.1"/>
    </source>
</evidence>
<dbReference type="AlphaFoldDB" id="A0A1H3C5F8"/>
<keyword evidence="1" id="KW-1133">Transmembrane helix</keyword>
<evidence type="ECO:0008006" key="4">
    <source>
        <dbReference type="Google" id="ProtNLM"/>
    </source>
</evidence>
<keyword evidence="3" id="KW-1185">Reference proteome</keyword>
<protein>
    <recommendedName>
        <fullName evidence="4">Zinc-ribbon 15 domain-containing protein</fullName>
    </recommendedName>
</protein>
<dbReference type="OrthoDB" id="766141at2"/>
<dbReference type="Proteomes" id="UP000199595">
    <property type="component" value="Unassembled WGS sequence"/>
</dbReference>
<proteinExistence type="predicted"/>
<sequence>MIFYGSKGKHLHSEQASGINCDHCKQQTQHTISVFGKYAYIYWIPIFPMGKKVLSECNHCKATLEPKQMNEQLKLACQNTKGNAKTPIWFWSGGFIIAALILFAVYSGKQHDKDVINYKQNPQVGDVIQFKDQSNYSTVKIANITQDSIFLIANDYEISRQSKIYKIDKAKNYTSKPYAISKDRFLKLFDEKIFLDINR</sequence>
<reference evidence="3" key="1">
    <citation type="submission" date="2016-10" db="EMBL/GenBank/DDBJ databases">
        <authorList>
            <person name="Varghese N."/>
            <person name="Submissions S."/>
        </authorList>
    </citation>
    <scope>NUCLEOTIDE SEQUENCE [LARGE SCALE GENOMIC DNA]</scope>
    <source>
        <strain evidence="3">DSM 24956</strain>
    </source>
</reference>
<organism evidence="2 3">
    <name type="scientific">Lutibacter oricola</name>
    <dbReference type="NCBI Taxonomy" id="762486"/>
    <lineage>
        <taxon>Bacteria</taxon>
        <taxon>Pseudomonadati</taxon>
        <taxon>Bacteroidota</taxon>
        <taxon>Flavobacteriia</taxon>
        <taxon>Flavobacteriales</taxon>
        <taxon>Flavobacteriaceae</taxon>
        <taxon>Lutibacter</taxon>
    </lineage>
</organism>
<dbReference type="RefSeq" id="WP_090123612.1">
    <property type="nucleotide sequence ID" value="NZ_FNNJ01000006.1"/>
</dbReference>
<gene>
    <name evidence="2" type="ORF">SAMN05444411_10660</name>
</gene>
<name>A0A1H3C5F8_9FLAO</name>
<evidence type="ECO:0000313" key="3">
    <source>
        <dbReference type="Proteomes" id="UP000199595"/>
    </source>
</evidence>
<dbReference type="EMBL" id="FNNJ01000006">
    <property type="protein sequence ID" value="SDX49336.1"/>
    <property type="molecule type" value="Genomic_DNA"/>
</dbReference>